<evidence type="ECO:0000313" key="9">
    <source>
        <dbReference type="EMBL" id="MFM2483841.1"/>
    </source>
</evidence>
<accession>A0ABW9G2E7</accession>
<dbReference type="CDD" id="cd03411">
    <property type="entry name" value="Ferrochelatase_N"/>
    <property type="match status" value="1"/>
</dbReference>
<feature type="binding site" evidence="7">
    <location>
        <position position="195"/>
    </location>
    <ligand>
        <name>Fe(2+)</name>
        <dbReference type="ChEBI" id="CHEBI:29033"/>
    </ligand>
</feature>
<keyword evidence="7" id="KW-0479">Metal-binding</keyword>
<evidence type="ECO:0000256" key="3">
    <source>
        <dbReference type="ARBA" id="ARBA00023133"/>
    </source>
</evidence>
<dbReference type="PROSITE" id="PS00534">
    <property type="entry name" value="FERROCHELATASE"/>
    <property type="match status" value="1"/>
</dbReference>
<evidence type="ECO:0000256" key="2">
    <source>
        <dbReference type="ARBA" id="ARBA00023004"/>
    </source>
</evidence>
<keyword evidence="3 7" id="KW-0350">Heme biosynthesis</keyword>
<protein>
    <recommendedName>
        <fullName evidence="7 8">Ferrochelatase</fullName>
        <ecNumber evidence="7 8">4.98.1.1</ecNumber>
    </recommendedName>
    <alternativeName>
        <fullName evidence="7">Heme synthase</fullName>
    </alternativeName>
    <alternativeName>
        <fullName evidence="7">Protoheme ferro-lyase</fullName>
    </alternativeName>
</protein>
<dbReference type="EC" id="4.98.1.1" evidence="7 8"/>
<dbReference type="PANTHER" id="PTHR11108">
    <property type="entry name" value="FERROCHELATASE"/>
    <property type="match status" value="1"/>
</dbReference>
<comment type="pathway">
    <text evidence="7 8">Porphyrin-containing compound metabolism; protoheme biosynthesis; protoheme from protoporphyrin-IX: step 1/1.</text>
</comment>
<comment type="function">
    <text evidence="7 8">Catalyzes the ferrous insertion into protoporphyrin IX.</text>
</comment>
<evidence type="ECO:0000256" key="1">
    <source>
        <dbReference type="ARBA" id="ARBA00007718"/>
    </source>
</evidence>
<evidence type="ECO:0000256" key="5">
    <source>
        <dbReference type="ARBA" id="ARBA00023244"/>
    </source>
</evidence>
<keyword evidence="10" id="KW-1185">Reference proteome</keyword>
<comment type="similarity">
    <text evidence="1 7 8">Belongs to the ferrochelatase family.</text>
</comment>
<evidence type="ECO:0000313" key="10">
    <source>
        <dbReference type="Proteomes" id="UP001629953"/>
    </source>
</evidence>
<comment type="subcellular location">
    <subcellularLocation>
        <location evidence="7 8">Cytoplasm</location>
    </subcellularLocation>
</comment>
<feature type="binding site" evidence="7">
    <location>
        <position position="276"/>
    </location>
    <ligand>
        <name>Fe(2+)</name>
        <dbReference type="ChEBI" id="CHEBI:29033"/>
    </ligand>
</feature>
<keyword evidence="4 7" id="KW-0456">Lyase</keyword>
<dbReference type="HAMAP" id="MF_00323">
    <property type="entry name" value="Ferrochelatase"/>
    <property type="match status" value="1"/>
</dbReference>
<dbReference type="PANTHER" id="PTHR11108:SF1">
    <property type="entry name" value="FERROCHELATASE, MITOCHONDRIAL"/>
    <property type="match status" value="1"/>
</dbReference>
<dbReference type="EMBL" id="JBEQCT010000001">
    <property type="protein sequence ID" value="MFM2483841.1"/>
    <property type="molecule type" value="Genomic_DNA"/>
</dbReference>
<dbReference type="SUPFAM" id="SSF53800">
    <property type="entry name" value="Chelatase"/>
    <property type="match status" value="1"/>
</dbReference>
<name>A0ABW9G2E7_9GAMM</name>
<evidence type="ECO:0000256" key="6">
    <source>
        <dbReference type="ARBA" id="ARBA00024536"/>
    </source>
</evidence>
<dbReference type="CDD" id="cd00419">
    <property type="entry name" value="Ferrochelatase_C"/>
    <property type="match status" value="1"/>
</dbReference>
<keyword evidence="7 8" id="KW-0963">Cytoplasm</keyword>
<comment type="catalytic activity">
    <reaction evidence="7 8">
        <text>heme b + 2 H(+) = protoporphyrin IX + Fe(2+)</text>
        <dbReference type="Rhea" id="RHEA:22584"/>
        <dbReference type="ChEBI" id="CHEBI:15378"/>
        <dbReference type="ChEBI" id="CHEBI:29033"/>
        <dbReference type="ChEBI" id="CHEBI:57306"/>
        <dbReference type="ChEBI" id="CHEBI:60344"/>
        <dbReference type="EC" id="4.98.1.1"/>
    </reaction>
</comment>
<comment type="catalytic activity">
    <reaction evidence="6">
        <text>Fe-coproporphyrin III + 2 H(+) = coproporphyrin III + Fe(2+)</text>
        <dbReference type="Rhea" id="RHEA:49572"/>
        <dbReference type="ChEBI" id="CHEBI:15378"/>
        <dbReference type="ChEBI" id="CHEBI:29033"/>
        <dbReference type="ChEBI" id="CHEBI:68438"/>
        <dbReference type="ChEBI" id="CHEBI:131725"/>
        <dbReference type="EC" id="4.99.1.9"/>
    </reaction>
    <physiologicalReaction direction="right-to-left" evidence="6">
        <dbReference type="Rhea" id="RHEA:49574"/>
    </physiologicalReaction>
</comment>
<dbReference type="InterPro" id="IPR019772">
    <property type="entry name" value="Ferrochelatase_AS"/>
</dbReference>
<keyword evidence="5 7" id="KW-0627">Porphyrin biosynthesis</keyword>
<dbReference type="InterPro" id="IPR033644">
    <property type="entry name" value="Ferrochelatase_C"/>
</dbReference>
<sequence length="322" mass="36466">MTKSSTTVILANLGTPSQPTAKGVRDFLNRFLSDQRVVSLSPWVWQPILKGIVLPLRSPRVAKLYQQIWLEGGSPLQVYSENLCHKISSLIGDKAAVRLAMSYSEPFIEDVIDTALKQGCERLIVLPMYPQYSVSTTAPVFDACTRAMKGRFALPSLQFVRQYYDWPGYCELLAQRIRQKGHSYDETHQLVFSFHGIPVRYANLGDPYPQQCEATAKRIAELLELPQSAWKLSFQSRFGKEPWLQPYTDEMLKELAQQGVKAIDIISPAFSVDCLETLEEISSELKDVFLDNGGEHFQYIEALNDGDDHAQILSEMILEQLN</sequence>
<dbReference type="InterPro" id="IPR001015">
    <property type="entry name" value="Ferrochelatase"/>
</dbReference>
<dbReference type="NCBIfam" id="TIGR00109">
    <property type="entry name" value="hemH"/>
    <property type="match status" value="1"/>
</dbReference>
<keyword evidence="2 7" id="KW-0408">Iron</keyword>
<dbReference type="Proteomes" id="UP001629953">
    <property type="component" value="Unassembled WGS sequence"/>
</dbReference>
<evidence type="ECO:0000256" key="4">
    <source>
        <dbReference type="ARBA" id="ARBA00023239"/>
    </source>
</evidence>
<dbReference type="Pfam" id="PF00762">
    <property type="entry name" value="Ferrochelatase"/>
    <property type="match status" value="1"/>
</dbReference>
<dbReference type="InterPro" id="IPR033659">
    <property type="entry name" value="Ferrochelatase_N"/>
</dbReference>
<reference evidence="9 10" key="1">
    <citation type="journal article" date="2013" name="Int. J. Syst. Evol. Microbiol.">
        <title>Celerinatantimonas yamalensis sp. nov., a cold-adapted diazotrophic bacterium from a cold permafrost brine.</title>
        <authorList>
            <person name="Shcherbakova V."/>
            <person name="Chuvilskaya N."/>
            <person name="Rivkina E."/>
            <person name="Demidov N."/>
            <person name="Uchaeva V."/>
            <person name="Suetin S."/>
            <person name="Suzina N."/>
            <person name="Gilichinsky D."/>
        </authorList>
    </citation>
    <scope>NUCLEOTIDE SEQUENCE [LARGE SCALE GENOMIC DNA]</scope>
    <source>
        <strain evidence="9 10">C7</strain>
    </source>
</reference>
<evidence type="ECO:0000256" key="7">
    <source>
        <dbReference type="HAMAP-Rule" id="MF_00323"/>
    </source>
</evidence>
<gene>
    <name evidence="7 9" type="primary">hemH</name>
    <name evidence="9" type="ORF">ABUE30_01965</name>
</gene>
<comment type="caution">
    <text evidence="9">The sequence shown here is derived from an EMBL/GenBank/DDBJ whole genome shotgun (WGS) entry which is preliminary data.</text>
</comment>
<dbReference type="RefSeq" id="WP_408621995.1">
    <property type="nucleotide sequence ID" value="NZ_JBEQCT010000001.1"/>
</dbReference>
<evidence type="ECO:0000256" key="8">
    <source>
        <dbReference type="RuleBase" id="RU000607"/>
    </source>
</evidence>
<dbReference type="Gene3D" id="3.40.50.1400">
    <property type="match status" value="2"/>
</dbReference>
<organism evidence="9 10">
    <name type="scientific">Celerinatantimonas yamalensis</name>
    <dbReference type="NCBI Taxonomy" id="559956"/>
    <lineage>
        <taxon>Bacteria</taxon>
        <taxon>Pseudomonadati</taxon>
        <taxon>Pseudomonadota</taxon>
        <taxon>Gammaproteobacteria</taxon>
        <taxon>Celerinatantimonadaceae</taxon>
        <taxon>Celerinatantimonas</taxon>
    </lineage>
</organism>
<proteinExistence type="inferred from homology"/>